<evidence type="ECO:0000256" key="1">
    <source>
        <dbReference type="SAM" id="SignalP"/>
    </source>
</evidence>
<evidence type="ECO:0000313" key="2">
    <source>
        <dbReference type="EMBL" id="WCG37506.1"/>
    </source>
</evidence>
<dbReference type="AlphaFoldDB" id="A0AAE9XLK4"/>
<dbReference type="Proteomes" id="UP001179483">
    <property type="component" value="Chromosome"/>
</dbReference>
<name>A0AAE9XLK4_9LACT</name>
<feature type="signal peptide" evidence="1">
    <location>
        <begin position="1"/>
        <end position="22"/>
    </location>
</feature>
<sequence length="217" mass="23206">MNFKKSLIIGASVLTLAPIASATFVSGSVYAEESPTTYVEPSSDETSTSAEYLEISNSEILKIDPYVMVQDNQYTLSSEAHQYLSDSEIEKANAYIDMSNQEVKANDVKLNSETKSGVVEETSTAFRSSAAGKNDIEFHWWGARIYLDSHHAEALKEAAIAGGSTGLGGLMGGTAGASAGAAIGAYLSSIASNYPITKGIKADYNFFTKQLSHFAWQ</sequence>
<accession>A0AAE9XLK4</accession>
<dbReference type="EMBL" id="CP116590">
    <property type="protein sequence ID" value="WCG37506.1"/>
    <property type="molecule type" value="Genomic_DNA"/>
</dbReference>
<dbReference type="RefSeq" id="WP_271735781.1">
    <property type="nucleotide sequence ID" value="NZ_CP116590.1"/>
</dbReference>
<feature type="chain" id="PRO_5042050747" evidence="1">
    <location>
        <begin position="23"/>
        <end position="217"/>
    </location>
</feature>
<organism evidence="2 3">
    <name type="scientific">Aerococcus urinaeequi</name>
    <dbReference type="NCBI Taxonomy" id="51665"/>
    <lineage>
        <taxon>Bacteria</taxon>
        <taxon>Bacillati</taxon>
        <taxon>Bacillota</taxon>
        <taxon>Bacilli</taxon>
        <taxon>Lactobacillales</taxon>
        <taxon>Aerococcaceae</taxon>
        <taxon>Aerococcus</taxon>
    </lineage>
</organism>
<reference evidence="2" key="1">
    <citation type="submission" date="2023-01" db="EMBL/GenBank/DDBJ databases">
        <title>Oxazolidinone resistance genes in florfenicol resistant enterococci from beef cattle and veal calves at slaughter.</title>
        <authorList>
            <person name="Biggel M."/>
        </authorList>
    </citation>
    <scope>NUCLEOTIDE SEQUENCE</scope>
    <source>
        <strain evidence="2">K79-1</strain>
    </source>
</reference>
<keyword evidence="1" id="KW-0732">Signal</keyword>
<gene>
    <name evidence="2" type="ORF">PML80_08290</name>
</gene>
<evidence type="ECO:0000313" key="3">
    <source>
        <dbReference type="Proteomes" id="UP001179483"/>
    </source>
</evidence>
<proteinExistence type="predicted"/>
<protein>
    <submittedName>
        <fullName evidence="2">Uncharacterized protein</fullName>
    </submittedName>
</protein>